<dbReference type="PANTHER" id="PTHR12277">
    <property type="entry name" value="ALPHA/BETA HYDROLASE DOMAIN-CONTAINING PROTEIN"/>
    <property type="match status" value="1"/>
</dbReference>
<dbReference type="OrthoDB" id="9798884at2"/>
<dbReference type="PANTHER" id="PTHR12277:SF81">
    <property type="entry name" value="PROTEIN ABHD13"/>
    <property type="match status" value="1"/>
</dbReference>
<dbReference type="Pfam" id="PF12146">
    <property type="entry name" value="Hydrolase_4"/>
    <property type="match status" value="1"/>
</dbReference>
<keyword evidence="3" id="KW-1185">Reference proteome</keyword>
<evidence type="ECO:0000259" key="1">
    <source>
        <dbReference type="Pfam" id="PF12146"/>
    </source>
</evidence>
<name>A0A2T6BKR1_9RHOB</name>
<accession>A0A2T6BKR1</accession>
<protein>
    <recommendedName>
        <fullName evidence="1">Serine aminopeptidase S33 domain-containing protein</fullName>
    </recommendedName>
</protein>
<dbReference type="Gene3D" id="3.40.50.1820">
    <property type="entry name" value="alpha/beta hydrolase"/>
    <property type="match status" value="1"/>
</dbReference>
<dbReference type="Proteomes" id="UP000243978">
    <property type="component" value="Unassembled WGS sequence"/>
</dbReference>
<feature type="domain" description="Serine aminopeptidase S33" evidence="1">
    <location>
        <begin position="182"/>
        <end position="246"/>
    </location>
</feature>
<dbReference type="InterPro" id="IPR022742">
    <property type="entry name" value="Hydrolase_4"/>
</dbReference>
<dbReference type="EMBL" id="QBKS01000001">
    <property type="protein sequence ID" value="PTX56653.1"/>
    <property type="molecule type" value="Genomic_DNA"/>
</dbReference>
<sequence length="265" mass="28950">MRALLRALVIIALLAAGYFGLERLTVYPLDPRLIAPDDPRLSETRFDTMIVWTAPPRRGKPTVLYIHGNAGHLNNRIPRFQRLLDRGYGIVAPGLRGGSGSKGWPTEAAIKADIRALYAVLQDGALTGTPVAPIIYGESIGAAVTIHLVASHAMDHGWTRPKAIILEAPFTSLRDVAAHLHPSLPLATGLMLSQWRSIDYAPQIRAPLLILHGIEDDLIPLEMGEAILRAAGSQDKTLYPVEGAGHINVWTGAAQRRLYRFLSQF</sequence>
<evidence type="ECO:0000313" key="3">
    <source>
        <dbReference type="Proteomes" id="UP000243978"/>
    </source>
</evidence>
<reference evidence="2 3" key="1">
    <citation type="submission" date="2018-04" db="EMBL/GenBank/DDBJ databases">
        <title>Genomic Encyclopedia of Archaeal and Bacterial Type Strains, Phase II (KMG-II): from individual species to whole genera.</title>
        <authorList>
            <person name="Goeker M."/>
        </authorList>
    </citation>
    <scope>NUCLEOTIDE SEQUENCE [LARGE SCALE GENOMIC DNA]</scope>
    <source>
        <strain evidence="2 3">DSM 100977</strain>
    </source>
</reference>
<organism evidence="2 3">
    <name type="scientific">Litoreibacter ponti</name>
    <dbReference type="NCBI Taxonomy" id="1510457"/>
    <lineage>
        <taxon>Bacteria</taxon>
        <taxon>Pseudomonadati</taxon>
        <taxon>Pseudomonadota</taxon>
        <taxon>Alphaproteobacteria</taxon>
        <taxon>Rhodobacterales</taxon>
        <taxon>Roseobacteraceae</taxon>
        <taxon>Litoreibacter</taxon>
    </lineage>
</organism>
<dbReference type="RefSeq" id="WP_107844831.1">
    <property type="nucleotide sequence ID" value="NZ_QBKS01000001.1"/>
</dbReference>
<dbReference type="SUPFAM" id="SSF53474">
    <property type="entry name" value="alpha/beta-Hydrolases"/>
    <property type="match status" value="1"/>
</dbReference>
<comment type="caution">
    <text evidence="2">The sequence shown here is derived from an EMBL/GenBank/DDBJ whole genome shotgun (WGS) entry which is preliminary data.</text>
</comment>
<dbReference type="InterPro" id="IPR029058">
    <property type="entry name" value="AB_hydrolase_fold"/>
</dbReference>
<proteinExistence type="predicted"/>
<evidence type="ECO:0000313" key="2">
    <source>
        <dbReference type="EMBL" id="PTX56653.1"/>
    </source>
</evidence>
<gene>
    <name evidence="2" type="ORF">C8N43_1313</name>
</gene>
<dbReference type="AlphaFoldDB" id="A0A2T6BKR1"/>